<keyword evidence="5" id="KW-0804">Transcription</keyword>
<evidence type="ECO:0000256" key="4">
    <source>
        <dbReference type="ARBA" id="ARBA00023125"/>
    </source>
</evidence>
<sequence length="166" mass="18594">MTFEEYVTARGPGLVRLARLLCGDPHRAEDLVQEVLAKAYARWRRIAGTERPDLYVRQMLVNQNRSWWRLGRNRELTVAEPAPAASVAGAECGVVERDALWRMVLALPERQRAVLVLRFYEDLDDAAIAEILDCSPATVRTHAMRALARLRALHAPEPAPSTGGQL</sequence>
<dbReference type="Proteomes" id="UP000622552">
    <property type="component" value="Unassembled WGS sequence"/>
</dbReference>
<keyword evidence="8" id="KW-1185">Reference proteome</keyword>
<dbReference type="RefSeq" id="WP_197007460.1">
    <property type="nucleotide sequence ID" value="NZ_BONS01000019.1"/>
</dbReference>
<dbReference type="PANTHER" id="PTHR43133:SF50">
    <property type="entry name" value="ECF RNA POLYMERASE SIGMA FACTOR SIGM"/>
    <property type="match status" value="1"/>
</dbReference>
<dbReference type="SUPFAM" id="SSF88946">
    <property type="entry name" value="Sigma2 domain of RNA polymerase sigma factors"/>
    <property type="match status" value="1"/>
</dbReference>
<dbReference type="InterPro" id="IPR036388">
    <property type="entry name" value="WH-like_DNA-bd_sf"/>
</dbReference>
<keyword evidence="3" id="KW-0731">Sigma factor</keyword>
<reference evidence="7" key="1">
    <citation type="submission" date="2020-11" db="EMBL/GenBank/DDBJ databases">
        <title>Sequencing the genomes of 1000 actinobacteria strains.</title>
        <authorList>
            <person name="Klenk H.-P."/>
        </authorList>
    </citation>
    <scope>NUCLEOTIDE SEQUENCE</scope>
    <source>
        <strain evidence="7">DSM 45356</strain>
    </source>
</reference>
<evidence type="ECO:0000259" key="6">
    <source>
        <dbReference type="SMART" id="SM00421"/>
    </source>
</evidence>
<dbReference type="InterPro" id="IPR013325">
    <property type="entry name" value="RNA_pol_sigma_r2"/>
</dbReference>
<dbReference type="GO" id="GO:0016987">
    <property type="term" value="F:sigma factor activity"/>
    <property type="evidence" value="ECO:0007669"/>
    <property type="project" value="UniProtKB-KW"/>
</dbReference>
<dbReference type="InterPro" id="IPR007627">
    <property type="entry name" value="RNA_pol_sigma70_r2"/>
</dbReference>
<dbReference type="InterPro" id="IPR014284">
    <property type="entry name" value="RNA_pol_sigma-70_dom"/>
</dbReference>
<dbReference type="GO" id="GO:0003677">
    <property type="term" value="F:DNA binding"/>
    <property type="evidence" value="ECO:0007669"/>
    <property type="project" value="UniProtKB-KW"/>
</dbReference>
<keyword evidence="2" id="KW-0805">Transcription regulation</keyword>
<gene>
    <name evidence="7" type="ORF">IW245_007165</name>
</gene>
<keyword evidence="4" id="KW-0238">DNA-binding</keyword>
<dbReference type="EMBL" id="JADOUF010000001">
    <property type="protein sequence ID" value="MBG6140971.1"/>
    <property type="molecule type" value="Genomic_DNA"/>
</dbReference>
<dbReference type="AlphaFoldDB" id="A0A8J7GZ17"/>
<dbReference type="CDD" id="cd06171">
    <property type="entry name" value="Sigma70_r4"/>
    <property type="match status" value="1"/>
</dbReference>
<dbReference type="Gene3D" id="1.10.10.10">
    <property type="entry name" value="Winged helix-like DNA-binding domain superfamily/Winged helix DNA-binding domain"/>
    <property type="match status" value="1"/>
</dbReference>
<dbReference type="InterPro" id="IPR013324">
    <property type="entry name" value="RNA_pol_sigma_r3/r4-like"/>
</dbReference>
<dbReference type="InterPro" id="IPR000792">
    <property type="entry name" value="Tscrpt_reg_LuxR_C"/>
</dbReference>
<dbReference type="SMART" id="SM00421">
    <property type="entry name" value="HTH_LUXR"/>
    <property type="match status" value="1"/>
</dbReference>
<evidence type="ECO:0000313" key="7">
    <source>
        <dbReference type="EMBL" id="MBG6140971.1"/>
    </source>
</evidence>
<comment type="similarity">
    <text evidence="1">Belongs to the sigma-70 factor family. ECF subfamily.</text>
</comment>
<evidence type="ECO:0000256" key="1">
    <source>
        <dbReference type="ARBA" id="ARBA00010641"/>
    </source>
</evidence>
<protein>
    <submittedName>
        <fullName evidence="7">RNA polymerase sigma-70 factor (Sigma-E family)</fullName>
    </submittedName>
</protein>
<dbReference type="InterPro" id="IPR014325">
    <property type="entry name" value="RNA_pol_sigma-E_actinobac"/>
</dbReference>
<dbReference type="SUPFAM" id="SSF88659">
    <property type="entry name" value="Sigma3 and sigma4 domains of RNA polymerase sigma factors"/>
    <property type="match status" value="1"/>
</dbReference>
<comment type="caution">
    <text evidence="7">The sequence shown here is derived from an EMBL/GenBank/DDBJ whole genome shotgun (WGS) entry which is preliminary data.</text>
</comment>
<proteinExistence type="inferred from homology"/>
<evidence type="ECO:0000256" key="2">
    <source>
        <dbReference type="ARBA" id="ARBA00023015"/>
    </source>
</evidence>
<dbReference type="GO" id="GO:0006352">
    <property type="term" value="P:DNA-templated transcription initiation"/>
    <property type="evidence" value="ECO:0007669"/>
    <property type="project" value="InterPro"/>
</dbReference>
<dbReference type="Pfam" id="PF04542">
    <property type="entry name" value="Sigma70_r2"/>
    <property type="match status" value="1"/>
</dbReference>
<evidence type="ECO:0000256" key="3">
    <source>
        <dbReference type="ARBA" id="ARBA00023082"/>
    </source>
</evidence>
<dbReference type="NCBIfam" id="TIGR02983">
    <property type="entry name" value="SigE-fam_strep"/>
    <property type="match status" value="1"/>
</dbReference>
<dbReference type="Pfam" id="PF08281">
    <property type="entry name" value="Sigma70_r4_2"/>
    <property type="match status" value="1"/>
</dbReference>
<evidence type="ECO:0000313" key="8">
    <source>
        <dbReference type="Proteomes" id="UP000622552"/>
    </source>
</evidence>
<dbReference type="PANTHER" id="PTHR43133">
    <property type="entry name" value="RNA POLYMERASE ECF-TYPE SIGMA FACTO"/>
    <property type="match status" value="1"/>
</dbReference>
<dbReference type="InterPro" id="IPR013249">
    <property type="entry name" value="RNA_pol_sigma70_r4_t2"/>
</dbReference>
<organism evidence="7 8">
    <name type="scientific">Longispora fulva</name>
    <dbReference type="NCBI Taxonomy" id="619741"/>
    <lineage>
        <taxon>Bacteria</taxon>
        <taxon>Bacillati</taxon>
        <taxon>Actinomycetota</taxon>
        <taxon>Actinomycetes</taxon>
        <taxon>Micromonosporales</taxon>
        <taxon>Micromonosporaceae</taxon>
        <taxon>Longispora</taxon>
    </lineage>
</organism>
<dbReference type="InterPro" id="IPR039425">
    <property type="entry name" value="RNA_pol_sigma-70-like"/>
</dbReference>
<accession>A0A8J7GZ17</accession>
<dbReference type="NCBIfam" id="TIGR02937">
    <property type="entry name" value="sigma70-ECF"/>
    <property type="match status" value="1"/>
</dbReference>
<evidence type="ECO:0000256" key="5">
    <source>
        <dbReference type="ARBA" id="ARBA00023163"/>
    </source>
</evidence>
<dbReference type="Gene3D" id="1.10.1740.10">
    <property type="match status" value="1"/>
</dbReference>
<feature type="domain" description="HTH luxR-type" evidence="6">
    <location>
        <begin position="104"/>
        <end position="162"/>
    </location>
</feature>
<name>A0A8J7GZ17_9ACTN</name>